<gene>
    <name evidence="1" type="ORF">U1T56_02630</name>
</gene>
<proteinExistence type="predicted"/>
<dbReference type="Proteomes" id="UP001375743">
    <property type="component" value="Unassembled WGS sequence"/>
</dbReference>
<reference evidence="1 2" key="1">
    <citation type="submission" date="2024-01" db="EMBL/GenBank/DDBJ databases">
        <title>Multi-omics insights into the function and evolution of sodium benzoate biodegradation pathways in Benzoatithermus flavus gen. nov., sp. nov. from hot spring.</title>
        <authorList>
            <person name="Hu C.-J."/>
            <person name="Li W.-J."/>
        </authorList>
    </citation>
    <scope>NUCLEOTIDE SEQUENCE [LARGE SCALE GENOMIC DNA]</scope>
    <source>
        <strain evidence="1 2">SYSU G07066</strain>
    </source>
</reference>
<dbReference type="InterPro" id="IPR012340">
    <property type="entry name" value="NA-bd_OB-fold"/>
</dbReference>
<dbReference type="Gene3D" id="3.30.160.100">
    <property type="entry name" value="Ribosome hibernation promotion factor-like"/>
    <property type="match status" value="1"/>
</dbReference>
<dbReference type="Pfam" id="PF02482">
    <property type="entry name" value="Ribosomal_S30AE"/>
    <property type="match status" value="1"/>
</dbReference>
<keyword evidence="2" id="KW-1185">Reference proteome</keyword>
<dbReference type="SUPFAM" id="SSF50249">
    <property type="entry name" value="Nucleic acid-binding proteins"/>
    <property type="match status" value="1"/>
</dbReference>
<organism evidence="1 2">
    <name type="scientific">Benzoatithermus flavus</name>
    <dbReference type="NCBI Taxonomy" id="3108223"/>
    <lineage>
        <taxon>Bacteria</taxon>
        <taxon>Pseudomonadati</taxon>
        <taxon>Pseudomonadota</taxon>
        <taxon>Alphaproteobacteria</taxon>
        <taxon>Geminicoccales</taxon>
        <taxon>Geminicoccaceae</taxon>
        <taxon>Benzoatithermus</taxon>
    </lineage>
</organism>
<dbReference type="CDD" id="cd00552">
    <property type="entry name" value="RaiA"/>
    <property type="match status" value="1"/>
</dbReference>
<dbReference type="Gene3D" id="2.40.50.140">
    <property type="entry name" value="Nucleic acid-binding proteins"/>
    <property type="match status" value="1"/>
</dbReference>
<name>A0ABU8XLG5_9PROT</name>
<dbReference type="InterPro" id="IPR036567">
    <property type="entry name" value="RHF-like"/>
</dbReference>
<comment type="caution">
    <text evidence="1">The sequence shown here is derived from an EMBL/GenBank/DDBJ whole genome shotgun (WGS) entry which is preliminary data.</text>
</comment>
<evidence type="ECO:0000313" key="1">
    <source>
        <dbReference type="EMBL" id="MEK0082033.1"/>
    </source>
</evidence>
<dbReference type="InterPro" id="IPR003489">
    <property type="entry name" value="RHF/RaiA"/>
</dbReference>
<sequence>MDGPLEIVFHNVQPSEAVEAAIRERFAKLEKYYDRLTACRVSVEGLHRQHRTGNIYEVHIDMLVPGAQLVVSKQPQKVKERYANPDIYVSIKEAFDAAERQLKRFKRQLREDVQPQSTMFQGQVAEMHPEQDYGYLLTKEGALLYFNRNAVMDGTFDQLAMGDVVHYVEAMGDTGPTAVKVWRGPEHDLDRA</sequence>
<dbReference type="EMBL" id="JBBLZC010000002">
    <property type="protein sequence ID" value="MEK0082033.1"/>
    <property type="molecule type" value="Genomic_DNA"/>
</dbReference>
<accession>A0ABU8XLG5</accession>
<dbReference type="SUPFAM" id="SSF69754">
    <property type="entry name" value="Ribosome binding protein Y (YfiA homologue)"/>
    <property type="match status" value="1"/>
</dbReference>
<dbReference type="RefSeq" id="WP_418157889.1">
    <property type="nucleotide sequence ID" value="NZ_JBBLZC010000002.1"/>
</dbReference>
<evidence type="ECO:0000313" key="2">
    <source>
        <dbReference type="Proteomes" id="UP001375743"/>
    </source>
</evidence>
<protein>
    <submittedName>
        <fullName evidence="1">HPF/RaiA family ribosome-associated protein</fullName>
    </submittedName>
</protein>